<proteinExistence type="predicted"/>
<dbReference type="EMBL" id="VKHP01000005">
    <property type="protein sequence ID" value="NEU94691.1"/>
    <property type="molecule type" value="Genomic_DNA"/>
</dbReference>
<gene>
    <name evidence="1" type="ORF">FNJ47_02315</name>
</gene>
<name>A0A6P1BAM9_9BRAD</name>
<dbReference type="RefSeq" id="WP_163150198.1">
    <property type="nucleotide sequence ID" value="NZ_VKHP01000005.1"/>
</dbReference>
<comment type="caution">
    <text evidence="1">The sequence shown here is derived from an EMBL/GenBank/DDBJ whole genome shotgun (WGS) entry which is preliminary data.</text>
</comment>
<reference evidence="1 2" key="1">
    <citation type="journal article" date="2020" name="Arch. Microbiol.">
        <title>Bradyrhizobium uaiense sp. nov., a new highly efficient cowpea symbiont.</title>
        <authorList>
            <person name="Cabral Michel D."/>
            <person name="Azarias Guimaraes A."/>
            <person name="Martins da Costa E."/>
            <person name="Soares de Carvalho T."/>
            <person name="Balsanelli E."/>
            <person name="Willems A."/>
            <person name="Maltempi de Souza E."/>
            <person name="de Souza Moreira F.M."/>
        </authorList>
    </citation>
    <scope>NUCLEOTIDE SEQUENCE [LARGE SCALE GENOMIC DNA]</scope>
    <source>
        <strain evidence="1 2">UFLA 03-164</strain>
    </source>
</reference>
<dbReference type="Proteomes" id="UP000468531">
    <property type="component" value="Unassembled WGS sequence"/>
</dbReference>
<sequence length="192" mass="21811">MGTELDADLNLLERMRHARAQLNEEICAASVDQSADVLNALRLESSYHLCEFFFLLKANGFYDTDDIHALADMHNRYLAEVLKDEEKMRRMNLTSERLLQAIFTGDTMPRLLDVWRSSRGSLDQSNLARFLVTIMSTETCRKLVVAFTKAGFLERIRTPHGTVVIRSKGIVEAMFGASIRQLRLELQPGMSA</sequence>
<dbReference type="AlphaFoldDB" id="A0A6P1BAM9"/>
<keyword evidence="2" id="KW-1185">Reference proteome</keyword>
<evidence type="ECO:0000313" key="2">
    <source>
        <dbReference type="Proteomes" id="UP000468531"/>
    </source>
</evidence>
<evidence type="ECO:0000313" key="1">
    <source>
        <dbReference type="EMBL" id="NEU94691.1"/>
    </source>
</evidence>
<organism evidence="1 2">
    <name type="scientific">Bradyrhizobium uaiense</name>
    <dbReference type="NCBI Taxonomy" id="2594946"/>
    <lineage>
        <taxon>Bacteria</taxon>
        <taxon>Pseudomonadati</taxon>
        <taxon>Pseudomonadota</taxon>
        <taxon>Alphaproteobacteria</taxon>
        <taxon>Hyphomicrobiales</taxon>
        <taxon>Nitrobacteraceae</taxon>
        <taxon>Bradyrhizobium</taxon>
    </lineage>
</organism>
<accession>A0A6P1BAM9</accession>
<protein>
    <submittedName>
        <fullName evidence="1">Uncharacterized protein</fullName>
    </submittedName>
</protein>